<feature type="domain" description="Peptidase M56" evidence="3">
    <location>
        <begin position="18"/>
        <end position="202"/>
    </location>
</feature>
<feature type="region of interest" description="Disordered" evidence="1">
    <location>
        <begin position="1"/>
        <end position="27"/>
    </location>
</feature>
<evidence type="ECO:0000259" key="4">
    <source>
        <dbReference type="Pfam" id="PF16107"/>
    </source>
</evidence>
<dbReference type="Pfam" id="PF16107">
    <property type="entry name" value="DUF4825"/>
    <property type="match status" value="1"/>
</dbReference>
<dbReference type="InterPro" id="IPR052173">
    <property type="entry name" value="Beta-lactam_resp_regulator"/>
</dbReference>
<name>A0ABS8FW25_9FIRM</name>
<evidence type="ECO:0000313" key="6">
    <source>
        <dbReference type="Proteomes" id="UP001198151"/>
    </source>
</evidence>
<accession>A0ABS8FW25</accession>
<evidence type="ECO:0000259" key="3">
    <source>
        <dbReference type="Pfam" id="PF05569"/>
    </source>
</evidence>
<feature type="domain" description="DUF4825" evidence="4">
    <location>
        <begin position="452"/>
        <end position="534"/>
    </location>
</feature>
<sequence length="590" mass="65312">MQAAQEGQPEEEQTQAARQDQAEAASGTGFPASPLDILALVWIAGTVAFLGYEMVCWLRIRRLTFQAVRFEDDVYECDAIPSPFVMGIFRPVLYLPFGLSDEERTMILLHERCHIRRKDHIVKFVSMLLLAVYWFHPLVWAAFRFMSADMEMSCDDCVMERMGTGSKEEYSRCLLGLAVNRQPSAGILAFGESAVKARVKNILRFRKRSGFVRRTTAVCGIVLLAVLVTNGTGPGSGLSYGGYVRSGSLENPTEQLSAGIDYRMDRRSESAAFYCELWVDGELAGYRLIDVFEIGDGENRLPAEGTFVLERTLDLEDTARWAMDTRLSVAGFPAGVSRTIGSVSLSGSEPGGFMEDFCVEERAEKRALSHEDDIVLAAFHLARDYPDGTASVYGVSAEELSDRNSGAYWQNDLQRTNGGELIWRMAVSERTAEELEAAYAVPPAVKIMQEAATPYIGDNAADMDALNAVYVQELGAFELILQTESEPYGLTLAFQEECADPDAWNQKMQTKAVLLLALIDNAEQIRWTYPKETENGEIQTAIGMMDLETAQEITGTEDIKSCADDAQMLADLWMCAAGTKLFDRYTAGAL</sequence>
<dbReference type="Pfam" id="PF05569">
    <property type="entry name" value="Peptidase_M56"/>
    <property type="match status" value="1"/>
</dbReference>
<dbReference type="CDD" id="cd07341">
    <property type="entry name" value="M56_BlaR1_MecR1_like"/>
    <property type="match status" value="1"/>
</dbReference>
<evidence type="ECO:0000256" key="2">
    <source>
        <dbReference type="SAM" id="Phobius"/>
    </source>
</evidence>
<dbReference type="Proteomes" id="UP001198151">
    <property type="component" value="Unassembled WGS sequence"/>
</dbReference>
<dbReference type="PANTHER" id="PTHR34978:SF3">
    <property type="entry name" value="SLR0241 PROTEIN"/>
    <property type="match status" value="1"/>
</dbReference>
<keyword evidence="2" id="KW-1133">Transmembrane helix</keyword>
<dbReference type="InterPro" id="IPR032250">
    <property type="entry name" value="DUF4825"/>
</dbReference>
<keyword evidence="2" id="KW-0812">Transmembrane</keyword>
<reference evidence="5 6" key="1">
    <citation type="submission" date="2021-10" db="EMBL/GenBank/DDBJ databases">
        <title>Anaerobic single-cell dispensing facilitates the cultivation of human gut bacteria.</title>
        <authorList>
            <person name="Afrizal A."/>
        </authorList>
    </citation>
    <scope>NUCLEOTIDE SEQUENCE [LARGE SCALE GENOMIC DNA]</scope>
    <source>
        <strain evidence="5 6">CLA-AA-H200</strain>
    </source>
</reference>
<dbReference type="InterPro" id="IPR008756">
    <property type="entry name" value="Peptidase_M56"/>
</dbReference>
<proteinExistence type="predicted"/>
<comment type="caution">
    <text evidence="5">The sequence shown here is derived from an EMBL/GenBank/DDBJ whole genome shotgun (WGS) entry which is preliminary data.</text>
</comment>
<keyword evidence="6" id="KW-1185">Reference proteome</keyword>
<evidence type="ECO:0000313" key="5">
    <source>
        <dbReference type="EMBL" id="MCC2253819.1"/>
    </source>
</evidence>
<protein>
    <submittedName>
        <fullName evidence="5">M56 family metallopeptidase</fullName>
    </submittedName>
</protein>
<feature type="transmembrane region" description="Helical" evidence="2">
    <location>
        <begin position="121"/>
        <end position="143"/>
    </location>
</feature>
<feature type="transmembrane region" description="Helical" evidence="2">
    <location>
        <begin position="37"/>
        <end position="60"/>
    </location>
</feature>
<gene>
    <name evidence="5" type="ORF">LKD70_05110</name>
</gene>
<evidence type="ECO:0000256" key="1">
    <source>
        <dbReference type="SAM" id="MobiDB-lite"/>
    </source>
</evidence>
<dbReference type="PANTHER" id="PTHR34978">
    <property type="entry name" value="POSSIBLE SENSOR-TRANSDUCER PROTEIN BLAR"/>
    <property type="match status" value="1"/>
</dbReference>
<dbReference type="EMBL" id="JAJEQX010000006">
    <property type="protein sequence ID" value="MCC2253819.1"/>
    <property type="molecule type" value="Genomic_DNA"/>
</dbReference>
<keyword evidence="2" id="KW-0472">Membrane</keyword>
<organism evidence="5 6">
    <name type="scientific">Ruminococcus turbiniformis</name>
    <dbReference type="NCBI Taxonomy" id="2881258"/>
    <lineage>
        <taxon>Bacteria</taxon>
        <taxon>Bacillati</taxon>
        <taxon>Bacillota</taxon>
        <taxon>Clostridia</taxon>
        <taxon>Eubacteriales</taxon>
        <taxon>Oscillospiraceae</taxon>
        <taxon>Ruminococcus</taxon>
    </lineage>
</organism>